<reference evidence="1" key="1">
    <citation type="submission" date="2021-03" db="EMBL/GenBank/DDBJ databases">
        <title>Evolutionary priming and transition to the ectomycorrhizal habit in an iconic lineage of mushroom-forming fungi: is preadaptation a requirement?</title>
        <authorList>
            <consortium name="DOE Joint Genome Institute"/>
            <person name="Looney B.P."/>
            <person name="Miyauchi S."/>
            <person name="Morin E."/>
            <person name="Drula E."/>
            <person name="Courty P.E."/>
            <person name="Chicoki N."/>
            <person name="Fauchery L."/>
            <person name="Kohler A."/>
            <person name="Kuo A."/>
            <person name="LaButti K."/>
            <person name="Pangilinan J."/>
            <person name="Lipzen A."/>
            <person name="Riley R."/>
            <person name="Andreopoulos W."/>
            <person name="He G."/>
            <person name="Johnson J."/>
            <person name="Barry K.W."/>
            <person name="Grigoriev I.V."/>
            <person name="Nagy L."/>
            <person name="Hibbett D."/>
            <person name="Henrissat B."/>
            <person name="Matheny P.B."/>
            <person name="Labbe J."/>
            <person name="Martin A.F."/>
        </authorList>
    </citation>
    <scope>NUCLEOTIDE SEQUENCE</scope>
    <source>
        <strain evidence="1">BPL698</strain>
    </source>
</reference>
<keyword evidence="2" id="KW-1185">Reference proteome</keyword>
<evidence type="ECO:0000313" key="2">
    <source>
        <dbReference type="Proteomes" id="UP001207468"/>
    </source>
</evidence>
<dbReference type="Proteomes" id="UP001207468">
    <property type="component" value="Unassembled WGS sequence"/>
</dbReference>
<evidence type="ECO:0000313" key="1">
    <source>
        <dbReference type="EMBL" id="KAI9449752.1"/>
    </source>
</evidence>
<dbReference type="EMBL" id="JAGFNK010000476">
    <property type="protein sequence ID" value="KAI9449752.1"/>
    <property type="molecule type" value="Genomic_DNA"/>
</dbReference>
<organism evidence="1 2">
    <name type="scientific">Russula earlei</name>
    <dbReference type="NCBI Taxonomy" id="71964"/>
    <lineage>
        <taxon>Eukaryota</taxon>
        <taxon>Fungi</taxon>
        <taxon>Dikarya</taxon>
        <taxon>Basidiomycota</taxon>
        <taxon>Agaricomycotina</taxon>
        <taxon>Agaricomycetes</taxon>
        <taxon>Russulales</taxon>
        <taxon>Russulaceae</taxon>
        <taxon>Russula</taxon>
    </lineage>
</organism>
<comment type="caution">
    <text evidence="1">The sequence shown here is derived from an EMBL/GenBank/DDBJ whole genome shotgun (WGS) entry which is preliminary data.</text>
</comment>
<protein>
    <submittedName>
        <fullName evidence="1">Uncharacterized protein</fullName>
    </submittedName>
</protein>
<proteinExistence type="predicted"/>
<sequence length="349" mass="38603">MSVSLAWTTVEDQLKHLKALVSSLPSSVPSATEDGRIATVFNNIPESEDPDDQWPVFNRRMDALFGEDLRENGRLLNVKRGPFGMDMVVQYAANAVRAGNLLWEPTKIKLDRLLTEVRYLSEHTNPKTKLTLTIPALKRRTSAVEEEDEDTDLDYAPPKRPRPEPKSPTDVFNSQGEEETEHTNLGERLQVKHPPGVVAHKAKTTAKGKGATKTNMKKAVGKDSATVKRKTGSAIDPLDIETDESDGRSALQALEVQEQSQGARRGPANGSLQHFHDPVPVLTKDRSLRWEFKCKYCPCLHSVVRTVSDKDMTNRSCQSLITLLAMPPSARKLIAKCHVLATSPSLALA</sequence>
<accession>A0ACC0TW06</accession>
<gene>
    <name evidence="1" type="ORF">F5148DRAFT_1338857</name>
</gene>
<name>A0ACC0TW06_9AGAM</name>